<dbReference type="AlphaFoldDB" id="A0AAN7PTP3"/>
<proteinExistence type="inferred from homology"/>
<evidence type="ECO:0000256" key="1">
    <source>
        <dbReference type="ARBA" id="ARBA00009713"/>
    </source>
</evidence>
<dbReference type="InterPro" id="IPR037593">
    <property type="entry name" value="MIOS/Sea4"/>
</dbReference>
<dbReference type="CDD" id="cd16691">
    <property type="entry name" value="mRING-H2-C3H3C2_Mio"/>
    <property type="match status" value="1"/>
</dbReference>
<evidence type="ECO:0000256" key="3">
    <source>
        <dbReference type="ARBA" id="ARBA00022737"/>
    </source>
</evidence>
<dbReference type="GO" id="GO:0034198">
    <property type="term" value="P:cellular response to amino acid starvation"/>
    <property type="evidence" value="ECO:0007669"/>
    <property type="project" value="TreeGrafter"/>
</dbReference>
<evidence type="ECO:0000313" key="6">
    <source>
        <dbReference type="EMBL" id="KAK4875542.1"/>
    </source>
</evidence>
<sequence>MSAKLEIQWTPATNKFLTWGSEFNLYEIVSLRDGCIPTVKLSNTTGANLLATNSTHHYVKCIDIYPKSDSDLLLAIGQGNGRVTLLTFGPSQFDSLSLPGKEFVPRHPRQCNAVAWNPIERNLIAAGLDKYRSDHSVLLWDIMKCPIATDMNGSGKLVVNTMAPGLELAKPVAEFGVSEMTHSLAWFNGNSKFIAVGMNMKNIKVIDFRDSTKAVNSTLTKAVYGLCVDPHNDKHLASFIDNQVCVWDTRNFEKPIVTLPHNKSVIKIGWCPTRHNLLTSLQRDSSVINLYDIQHTVVGNEEVEPSVLERVIVPGSPHNITSFSWHHSDENRLLAIALSGSVTDYTVFDRITLNWAPNSTIVWTFGRKTMKCINDDTTSYGMLCDISHKIKQRAVDGYGLKDDFWKNGELIDDVMVSNCWNWLQISSRLVEEGILRGYNSKHPGVRAVLKMDGSVNKSELISVAWTELGNMNCYSSAKIYKHEDRAKALHLCGWHFERDVNSLNKFLERLQKEQAYSRAAAIAVFNLKIKMALDILNQGSDSSVQNANLNVVAMALAGFSDDKSSVWRQLCSTTRAQLVDPYLRAMFAFLTAENYSYENVLNEEGMSVDDRVAFACTFLPDTKLHDYLKSLTSQLIDEGNLDAILLTGNSSDGIRLLQKYLDVTGDIQSTAIIGVKAFSSEMYGNVVKEWVTSYRNLLDTWQLWNERALFDIMLSSYRPTDKPPQQVYVSCNFCGKSISAFMQGLNRGRGTFSRMGGTPNKLKMSSCPNCRKPLPRCAICLMHMGTTTGLHNSEDGDNRLAEFSHWFTWCQTCRHGGHASHMIHWFKEHSECPVTPCTCRCFSVDTLTNEIYT</sequence>
<accession>A0AAN7PTP3</accession>
<dbReference type="SUPFAM" id="SSF50978">
    <property type="entry name" value="WD40 repeat-like"/>
    <property type="match status" value="1"/>
</dbReference>
<dbReference type="InterPro" id="IPR036322">
    <property type="entry name" value="WD40_repeat_dom_sf"/>
</dbReference>
<dbReference type="InterPro" id="IPR049092">
    <property type="entry name" value="MIOS_a-sol"/>
</dbReference>
<name>A0AAN7PTP3_9COLE</name>
<dbReference type="PANTHER" id="PTHR16453:SF9">
    <property type="entry name" value="GATOR COMPLEX PROTEIN MIOS"/>
    <property type="match status" value="1"/>
</dbReference>
<dbReference type="EMBL" id="JARPUR010000005">
    <property type="protein sequence ID" value="KAK4875542.1"/>
    <property type="molecule type" value="Genomic_DNA"/>
</dbReference>
<evidence type="ECO:0000259" key="5">
    <source>
        <dbReference type="Pfam" id="PF21719"/>
    </source>
</evidence>
<dbReference type="GO" id="GO:1904263">
    <property type="term" value="P:positive regulation of TORC1 signaling"/>
    <property type="evidence" value="ECO:0007669"/>
    <property type="project" value="TreeGrafter"/>
</dbReference>
<dbReference type="InterPro" id="IPR015943">
    <property type="entry name" value="WD40/YVTN_repeat-like_dom_sf"/>
</dbReference>
<keyword evidence="2" id="KW-0853">WD repeat</keyword>
<dbReference type="SMART" id="SM00320">
    <property type="entry name" value="WD40"/>
    <property type="match status" value="5"/>
</dbReference>
<dbReference type="Pfam" id="PF21720">
    <property type="entry name" value="MIOS_WD40"/>
    <property type="match status" value="1"/>
</dbReference>
<dbReference type="PANTHER" id="PTHR16453">
    <property type="entry name" value="WD40 DOMAIN-CONTAINING PROTEIN MIO FAMILY MEMBER"/>
    <property type="match status" value="1"/>
</dbReference>
<evidence type="ECO:0000256" key="2">
    <source>
        <dbReference type="ARBA" id="ARBA00022574"/>
    </source>
</evidence>
<protein>
    <recommendedName>
        <fullName evidence="8">WD repeat protein mio zinc-ribbon like domain-containing protein</fullName>
    </recommendedName>
</protein>
<dbReference type="GO" id="GO:0005737">
    <property type="term" value="C:cytoplasm"/>
    <property type="evidence" value="ECO:0007669"/>
    <property type="project" value="TreeGrafter"/>
</dbReference>
<dbReference type="Proteomes" id="UP001353858">
    <property type="component" value="Unassembled WGS sequence"/>
</dbReference>
<keyword evidence="3" id="KW-0677">Repeat</keyword>
<reference evidence="7" key="1">
    <citation type="submission" date="2023-01" db="EMBL/GenBank/DDBJ databases">
        <title>Key to firefly adult light organ development and bioluminescence: homeobox transcription factors regulate luciferase expression and transportation to peroxisome.</title>
        <authorList>
            <person name="Fu X."/>
        </authorList>
    </citation>
    <scope>NUCLEOTIDE SEQUENCE [LARGE SCALE GENOMIC DNA]</scope>
</reference>
<gene>
    <name evidence="6" type="ORF">RN001_011964</name>
</gene>
<comment type="caution">
    <text evidence="6">The sequence shown here is derived from an EMBL/GenBank/DDBJ whole genome shotgun (WGS) entry which is preliminary data.</text>
</comment>
<feature type="domain" description="GATOR2 complex protein MIO zinc-ribbon like" evidence="4">
    <location>
        <begin position="731"/>
        <end position="841"/>
    </location>
</feature>
<dbReference type="InterPro" id="IPR001680">
    <property type="entry name" value="WD40_rpt"/>
</dbReference>
<evidence type="ECO:0008006" key="8">
    <source>
        <dbReference type="Google" id="ProtNLM"/>
    </source>
</evidence>
<dbReference type="Gene3D" id="2.130.10.10">
    <property type="entry name" value="YVTN repeat-like/Quinoprotein amine dehydrogenase"/>
    <property type="match status" value="1"/>
</dbReference>
<comment type="similarity">
    <text evidence="1">Belongs to the WD repeat mio family.</text>
</comment>
<dbReference type="InterPro" id="IPR031488">
    <property type="entry name" value="Zn_ribbon_mio"/>
</dbReference>
<evidence type="ECO:0000259" key="4">
    <source>
        <dbReference type="Pfam" id="PF17034"/>
    </source>
</evidence>
<organism evidence="6 7">
    <name type="scientific">Aquatica leii</name>
    <dbReference type="NCBI Taxonomy" id="1421715"/>
    <lineage>
        <taxon>Eukaryota</taxon>
        <taxon>Metazoa</taxon>
        <taxon>Ecdysozoa</taxon>
        <taxon>Arthropoda</taxon>
        <taxon>Hexapoda</taxon>
        <taxon>Insecta</taxon>
        <taxon>Pterygota</taxon>
        <taxon>Neoptera</taxon>
        <taxon>Endopterygota</taxon>
        <taxon>Coleoptera</taxon>
        <taxon>Polyphaga</taxon>
        <taxon>Elateriformia</taxon>
        <taxon>Elateroidea</taxon>
        <taxon>Lampyridae</taxon>
        <taxon>Luciolinae</taxon>
        <taxon>Aquatica</taxon>
    </lineage>
</organism>
<keyword evidence="7" id="KW-1185">Reference proteome</keyword>
<dbReference type="Pfam" id="PF21719">
    <property type="entry name" value="MIOS_a-sol"/>
    <property type="match status" value="1"/>
</dbReference>
<dbReference type="Pfam" id="PF17034">
    <property type="entry name" value="zinc_ribbon_16"/>
    <property type="match status" value="1"/>
</dbReference>
<feature type="domain" description="MIOS-like alpha-solenoid" evidence="5">
    <location>
        <begin position="390"/>
        <end position="618"/>
    </location>
</feature>
<evidence type="ECO:0000313" key="7">
    <source>
        <dbReference type="Proteomes" id="UP001353858"/>
    </source>
</evidence>